<evidence type="ECO:0000256" key="1">
    <source>
        <dbReference type="SAM" id="MobiDB-lite"/>
    </source>
</evidence>
<feature type="signal peptide" evidence="2">
    <location>
        <begin position="1"/>
        <end position="19"/>
    </location>
</feature>
<protein>
    <submittedName>
        <fullName evidence="3">Uncharacterized protein</fullName>
    </submittedName>
</protein>
<organism evidence="3 4">
    <name type="scientific">Chryseobacterium taihuense</name>
    <dbReference type="NCBI Taxonomy" id="1141221"/>
    <lineage>
        <taxon>Bacteria</taxon>
        <taxon>Pseudomonadati</taxon>
        <taxon>Bacteroidota</taxon>
        <taxon>Flavobacteriia</taxon>
        <taxon>Flavobacteriales</taxon>
        <taxon>Weeksellaceae</taxon>
        <taxon>Chryseobacterium group</taxon>
        <taxon>Chryseobacterium</taxon>
    </lineage>
</organism>
<evidence type="ECO:0000313" key="3">
    <source>
        <dbReference type="EMBL" id="VFB03328.1"/>
    </source>
</evidence>
<dbReference type="RefSeq" id="WP_130913974.1">
    <property type="nucleotide sequence ID" value="NZ_LR215974.1"/>
</dbReference>
<evidence type="ECO:0000256" key="2">
    <source>
        <dbReference type="SAM" id="SignalP"/>
    </source>
</evidence>
<gene>
    <name evidence="3" type="ORF">NCTC12078_01333</name>
</gene>
<dbReference type="EMBL" id="LR215974">
    <property type="protein sequence ID" value="VFB03328.1"/>
    <property type="molecule type" value="Genomic_DNA"/>
</dbReference>
<dbReference type="Proteomes" id="UP000290013">
    <property type="component" value="Chromosome"/>
</dbReference>
<feature type="region of interest" description="Disordered" evidence="1">
    <location>
        <begin position="237"/>
        <end position="256"/>
    </location>
</feature>
<sequence>MNKKLFLRLCLMLLVGVSAFSCRTEEFHNEEEAHGSTGLRLTSQRISLNEAKHRTKLLPDLEKAETAIEKKALKVQGKSVNIGNGITIDTDEVIYIENGPDYHTYTFSVIRDNASANAPVENILLTPNTDGSYRVFHIVLNLTEADKAKIANREYVDYKNKQQVTELAGINLSSLTQKQICVPHYFSYPVSCKEGLHEPGQPCAYAGTSGAAYWGSIVLYDCFGEEPETIMPTPMPIDGGGGGGGTSPEEGEGQNPPYECTSAATNPTQVGLVSPTGCFIGMPSEPIVRPPADPCEKLKAQGTNTEFNKRVNKLKDSLNLKREIGYIEKTDGTFDFKNDASTNESSNSLTLGNILPNTKGYMHTHPNDFMVMDAEGYEIPRKGFKIFSPGDVMYFMRMLANAKQNNIPLLDIYCVMVAKKNGEIIKYQLRFTGNINQIITNFSNTSFDYKNMYLKYFQENKKRSDELNFLKFMDEKMYVKGVTLVKMNTNGTFTKKTLNADKTQIVNEECPQ</sequence>
<evidence type="ECO:0000313" key="4">
    <source>
        <dbReference type="Proteomes" id="UP000290013"/>
    </source>
</evidence>
<reference evidence="3 4" key="1">
    <citation type="submission" date="2019-02" db="EMBL/GenBank/DDBJ databases">
        <authorList>
            <consortium name="Pathogen Informatics"/>
        </authorList>
    </citation>
    <scope>NUCLEOTIDE SEQUENCE [LARGE SCALE GENOMIC DNA]</scope>
    <source>
        <strain evidence="3 4">3012STDY6944375</strain>
    </source>
</reference>
<keyword evidence="2" id="KW-0732">Signal</keyword>
<name>A0A4U8WKM0_9FLAO</name>
<dbReference type="PROSITE" id="PS51257">
    <property type="entry name" value="PROKAR_LIPOPROTEIN"/>
    <property type="match status" value="1"/>
</dbReference>
<accession>A0A4U8WKM0</accession>
<proteinExistence type="predicted"/>
<dbReference type="KEGG" id="ctai:NCTC12078_01333"/>
<feature type="chain" id="PRO_5020463229" evidence="2">
    <location>
        <begin position="20"/>
        <end position="512"/>
    </location>
</feature>
<dbReference type="AlphaFoldDB" id="A0A4U8WKM0"/>